<feature type="signal peptide" evidence="2">
    <location>
        <begin position="1"/>
        <end position="17"/>
    </location>
</feature>
<comment type="similarity">
    <text evidence="1">Belongs to the Cu-Zn superoxide dismutase family.</text>
</comment>
<accession>A0ABY2SBJ4</accession>
<comment type="caution">
    <text evidence="4">The sequence shown here is derived from an EMBL/GenBank/DDBJ whole genome shotgun (WGS) entry which is preliminary data.</text>
</comment>
<dbReference type="RefSeq" id="WP_137092714.1">
    <property type="nucleotide sequence ID" value="NZ_SWMS01000001.1"/>
</dbReference>
<feature type="chain" id="PRO_5046878932" evidence="2">
    <location>
        <begin position="18"/>
        <end position="193"/>
    </location>
</feature>
<dbReference type="Gene3D" id="2.60.40.200">
    <property type="entry name" value="Superoxide dismutase, copper/zinc binding domain"/>
    <property type="match status" value="1"/>
</dbReference>
<evidence type="ECO:0000313" key="4">
    <source>
        <dbReference type="EMBL" id="TKG73038.1"/>
    </source>
</evidence>
<dbReference type="InterPro" id="IPR001424">
    <property type="entry name" value="SOD_Cu_Zn_dom"/>
</dbReference>
<feature type="domain" description="Superoxide dismutase copper/zinc binding" evidence="3">
    <location>
        <begin position="78"/>
        <end position="190"/>
    </location>
</feature>
<protein>
    <submittedName>
        <fullName evidence="4">Superoxide dismutase</fullName>
    </submittedName>
</protein>
<dbReference type="Proteomes" id="UP000309992">
    <property type="component" value="Unassembled WGS sequence"/>
</dbReference>
<evidence type="ECO:0000256" key="1">
    <source>
        <dbReference type="ARBA" id="ARBA00010457"/>
    </source>
</evidence>
<organism evidence="4 5">
    <name type="scientific">Prauserella endophytica</name>
    <dbReference type="NCBI Taxonomy" id="1592324"/>
    <lineage>
        <taxon>Bacteria</taxon>
        <taxon>Bacillati</taxon>
        <taxon>Actinomycetota</taxon>
        <taxon>Actinomycetes</taxon>
        <taxon>Pseudonocardiales</taxon>
        <taxon>Pseudonocardiaceae</taxon>
        <taxon>Prauserella</taxon>
        <taxon>Prauserella coralliicola group</taxon>
    </lineage>
</organism>
<evidence type="ECO:0000259" key="3">
    <source>
        <dbReference type="Pfam" id="PF00080"/>
    </source>
</evidence>
<dbReference type="InterPro" id="IPR036423">
    <property type="entry name" value="SOD-like_Cu/Zn_dom_sf"/>
</dbReference>
<keyword evidence="5" id="KW-1185">Reference proteome</keyword>
<gene>
    <name evidence="4" type="ORF">FCN18_00055</name>
</gene>
<dbReference type="SUPFAM" id="SSF49329">
    <property type="entry name" value="Cu,Zn superoxide dismutase-like"/>
    <property type="match status" value="1"/>
</dbReference>
<name>A0ABY2SBJ4_9PSEU</name>
<evidence type="ECO:0000256" key="2">
    <source>
        <dbReference type="SAM" id="SignalP"/>
    </source>
</evidence>
<sequence length="193" mass="19905">MKPRTPFALFTTTGALAAILLAGGGQAAAAPAHNPVATAHGTFGQYTEGRTASTYDPELVPEGARAGVFSLSTPALGTTTKLAVTGLVPERHYGAHVHTKPCGATGTDAGPHFQHVQDPVSPSTDPAYANPDNEVWLDFTTDTRGTGLALSHVDWSYGERRPASVVIHEHHTSSAPGEAGGAGARLACVNVNF</sequence>
<evidence type="ECO:0000313" key="5">
    <source>
        <dbReference type="Proteomes" id="UP000309992"/>
    </source>
</evidence>
<reference evidence="4 5" key="1">
    <citation type="journal article" date="2015" name="Antonie Van Leeuwenhoek">
        <title>Prauserella endophytica sp. nov., an endophytic actinobacterium isolated from Tamarix taklamakanensis.</title>
        <authorList>
            <person name="Liu J.M."/>
            <person name="Habden X."/>
            <person name="Guo L."/>
            <person name="Tuo L."/>
            <person name="Jiang Z.K."/>
            <person name="Liu S.W."/>
            <person name="Liu X.F."/>
            <person name="Chen L."/>
            <person name="Li R.F."/>
            <person name="Zhang Y.Q."/>
            <person name="Sun C.H."/>
        </authorList>
    </citation>
    <scope>NUCLEOTIDE SEQUENCE [LARGE SCALE GENOMIC DNA]</scope>
    <source>
        <strain evidence="4 5">CGMCC 4.7182</strain>
    </source>
</reference>
<dbReference type="Pfam" id="PF00080">
    <property type="entry name" value="Sod_Cu"/>
    <property type="match status" value="1"/>
</dbReference>
<proteinExistence type="inferred from homology"/>
<keyword evidence="2" id="KW-0732">Signal</keyword>
<dbReference type="EMBL" id="SWMS01000001">
    <property type="protein sequence ID" value="TKG73038.1"/>
    <property type="molecule type" value="Genomic_DNA"/>
</dbReference>